<dbReference type="EMBL" id="OZ019904">
    <property type="protein sequence ID" value="CAK9199905.1"/>
    <property type="molecule type" value="Genomic_DNA"/>
</dbReference>
<keyword evidence="4" id="KW-1185">Reference proteome</keyword>
<feature type="compositionally biased region" description="Basic and acidic residues" evidence="2">
    <location>
        <begin position="129"/>
        <end position="159"/>
    </location>
</feature>
<feature type="coiled-coil region" evidence="1">
    <location>
        <begin position="324"/>
        <end position="351"/>
    </location>
</feature>
<proteinExistence type="predicted"/>
<evidence type="ECO:0000256" key="2">
    <source>
        <dbReference type="SAM" id="MobiDB-lite"/>
    </source>
</evidence>
<evidence type="ECO:0000313" key="4">
    <source>
        <dbReference type="Proteomes" id="UP001497512"/>
    </source>
</evidence>
<evidence type="ECO:0000313" key="3">
    <source>
        <dbReference type="EMBL" id="CAK9199905.1"/>
    </source>
</evidence>
<reference evidence="3" key="1">
    <citation type="submission" date="2024-02" db="EMBL/GenBank/DDBJ databases">
        <authorList>
            <consortium name="ELIXIR-Norway"/>
            <consortium name="Elixir Norway"/>
        </authorList>
    </citation>
    <scope>NUCLEOTIDE SEQUENCE</scope>
</reference>
<name>A0ABP0TLV3_9BRYO</name>
<feature type="region of interest" description="Disordered" evidence="2">
    <location>
        <begin position="1"/>
        <end position="208"/>
    </location>
</feature>
<protein>
    <submittedName>
        <fullName evidence="3">Uncharacterized protein</fullName>
    </submittedName>
</protein>
<feature type="compositionally biased region" description="Polar residues" evidence="2">
    <location>
        <begin position="81"/>
        <end position="97"/>
    </location>
</feature>
<feature type="compositionally biased region" description="Low complexity" evidence="2">
    <location>
        <begin position="26"/>
        <end position="59"/>
    </location>
</feature>
<feature type="compositionally biased region" description="Polar residues" evidence="2">
    <location>
        <begin position="171"/>
        <end position="191"/>
    </location>
</feature>
<keyword evidence="1" id="KW-0175">Coiled coil</keyword>
<dbReference type="PANTHER" id="PTHR34466">
    <property type="entry name" value="OS11G0129800 PROTEIN"/>
    <property type="match status" value="1"/>
</dbReference>
<feature type="compositionally biased region" description="Low complexity" evidence="2">
    <location>
        <begin position="107"/>
        <end position="120"/>
    </location>
</feature>
<gene>
    <name evidence="3" type="ORF">CSSPTR1EN2_LOCUS5170</name>
</gene>
<evidence type="ECO:0000256" key="1">
    <source>
        <dbReference type="SAM" id="Coils"/>
    </source>
</evidence>
<organism evidence="3 4">
    <name type="scientific">Sphagnum troendelagicum</name>
    <dbReference type="NCBI Taxonomy" id="128251"/>
    <lineage>
        <taxon>Eukaryota</taxon>
        <taxon>Viridiplantae</taxon>
        <taxon>Streptophyta</taxon>
        <taxon>Embryophyta</taxon>
        <taxon>Bryophyta</taxon>
        <taxon>Sphagnophytina</taxon>
        <taxon>Sphagnopsida</taxon>
        <taxon>Sphagnales</taxon>
        <taxon>Sphagnaceae</taxon>
        <taxon>Sphagnum</taxon>
    </lineage>
</organism>
<sequence length="576" mass="65224">MAVAAFKSTTRRTCDIRGVEVDMPATPRSRNTSPVRRSRPTSPVRRMPSTPRSRPTSPTKHQQPAKQQNERMHRRTRSFADLSSSSPHHFTDPSSMTAAAAPENPRSRASLGSRSSAHHLLPSDSESEIEPRYMRWTESRRDSSDNESVHSARSAREFVQRNNGHGKHSSRQTVASLRRSMSQLELSQPTTPVYYRKGNVPGEDPLQREDGEVHVEEKTIRAVHTQTKVQTLCYNCLYDVSSSAEVSTDVASTGGLKANKVQANTMEPPSGEIDAINVHSAVQAEVRQAVAEALHELEQSVGKDLQGHSLLGNNKFQGISNDVRKEYADKLEQSERKVQELLSQLAVEERRCLDLVKLVKDLILHEQEALQAQQRSSAIFKDDRDIMRKSLDEEAQRYFEECVSIAKLESIGADSLMASQEKDILSTENEEPFDWPLETDSDSMFCLDDMQQVTQIEDRTRKLSSQDFSEALLVGKSGGKTKDCAPLDDEGMLLPWLDWEPEVDTLNRKERVEKAAVDFREWKKAWARKSMEWGKSMKRERGKDEGAVNVDEFLFERVRLWQRIIHGRVIVCGGKR</sequence>
<dbReference type="PANTHER" id="PTHR34466:SF3">
    <property type="entry name" value="OS11G0129800 PROTEIN"/>
    <property type="match status" value="1"/>
</dbReference>
<accession>A0ABP0TLV3</accession>
<dbReference type="Proteomes" id="UP001497512">
    <property type="component" value="Chromosome 12"/>
</dbReference>